<dbReference type="AlphaFoldDB" id="A0A0L7K4B8"/>
<dbReference type="InterPro" id="IPR010003">
    <property type="entry name" value="HARP_dom"/>
</dbReference>
<dbReference type="STRING" id="104452.A0A0L7K4B8"/>
<dbReference type="InterPro" id="IPR027417">
    <property type="entry name" value="P-loop_NTPase"/>
</dbReference>
<comment type="caution">
    <text evidence="6">The sequence shown here is derived from an EMBL/GenBank/DDBJ whole genome shotgun (WGS) entry which is preliminary data.</text>
</comment>
<dbReference type="EMBL" id="JTDY01011302">
    <property type="protein sequence ID" value="KOB57038.1"/>
    <property type="molecule type" value="Genomic_DNA"/>
</dbReference>
<gene>
    <name evidence="6" type="ORF">OBRU01_25774</name>
</gene>
<accession>A0A0L7K4B8</accession>
<name>A0A0L7K4B8_OPEBR</name>
<dbReference type="PANTHER" id="PTHR45766">
    <property type="entry name" value="DNA ANNEALING HELICASE AND ENDONUCLEASE ZRANB3 FAMILY MEMBER"/>
    <property type="match status" value="1"/>
</dbReference>
<dbReference type="SUPFAM" id="SSF52540">
    <property type="entry name" value="P-loop containing nucleoside triphosphate hydrolases"/>
    <property type="match status" value="1"/>
</dbReference>
<evidence type="ECO:0000256" key="1">
    <source>
        <dbReference type="ARBA" id="ARBA00004123"/>
    </source>
</evidence>
<proteinExistence type="predicted"/>
<evidence type="ECO:0000313" key="6">
    <source>
        <dbReference type="EMBL" id="KOB57038.1"/>
    </source>
</evidence>
<comment type="subcellular location">
    <subcellularLocation>
        <location evidence="1">Nucleus</location>
    </subcellularLocation>
</comment>
<keyword evidence="2" id="KW-0378">Hydrolase</keyword>
<feature type="compositionally biased region" description="Polar residues" evidence="4">
    <location>
        <begin position="22"/>
        <end position="32"/>
    </location>
</feature>
<sequence>MSCSSEEIERKRLAALQKRQSKISGQNSTPQFGSPAKFYGNQLLDSPSTNTSRRLPGPLKTVTSNTPRGYHPYAKPNSQVELNNIPVGKVVCGTVYLVSEERFEVNPSEFCTPLINIFKNSKSKLWNFSIDDYDALMLKVAPLTPHIVLGPLPGYVLKVLRENTMDPYNIDLSPVESTLRHALMPFQEDGVRCMIADDMGLGKTFQALAVASYYRHNWPLLIVTTSSM</sequence>
<evidence type="ECO:0000256" key="2">
    <source>
        <dbReference type="ARBA" id="ARBA00022801"/>
    </source>
</evidence>
<keyword evidence="7" id="KW-1185">Reference proteome</keyword>
<evidence type="ECO:0000256" key="3">
    <source>
        <dbReference type="ARBA" id="ARBA00023242"/>
    </source>
</evidence>
<dbReference type="Gene3D" id="3.40.50.10810">
    <property type="entry name" value="Tandem AAA-ATPase domain"/>
    <property type="match status" value="1"/>
</dbReference>
<evidence type="ECO:0000256" key="4">
    <source>
        <dbReference type="SAM" id="MobiDB-lite"/>
    </source>
</evidence>
<dbReference type="GO" id="GO:0043596">
    <property type="term" value="C:nuclear replication fork"/>
    <property type="evidence" value="ECO:0007669"/>
    <property type="project" value="TreeGrafter"/>
</dbReference>
<feature type="non-terminal residue" evidence="6">
    <location>
        <position position="228"/>
    </location>
</feature>
<reference evidence="6 7" key="1">
    <citation type="journal article" date="2015" name="Genome Biol. Evol.">
        <title>The genome of winter moth (Operophtera brumata) provides a genomic perspective on sexual dimorphism and phenology.</title>
        <authorList>
            <person name="Derks M.F."/>
            <person name="Smit S."/>
            <person name="Salis L."/>
            <person name="Schijlen E."/>
            <person name="Bossers A."/>
            <person name="Mateman C."/>
            <person name="Pijl A.S."/>
            <person name="de Ridder D."/>
            <person name="Groenen M.A."/>
            <person name="Visser M.E."/>
            <person name="Megens H.J."/>
        </authorList>
    </citation>
    <scope>NUCLEOTIDE SEQUENCE [LARGE SCALE GENOMIC DNA]</scope>
    <source>
        <strain evidence="6">WM2013NL</strain>
        <tissue evidence="6">Head and thorax</tissue>
    </source>
</reference>
<keyword evidence="3" id="KW-0539">Nucleus</keyword>
<dbReference type="PANTHER" id="PTHR45766:SF6">
    <property type="entry name" value="SWI_SNF-RELATED MATRIX-ASSOCIATED ACTIN-DEPENDENT REGULATOR OF CHROMATIN SUBFAMILY A-LIKE PROTEIN 1"/>
    <property type="match status" value="1"/>
</dbReference>
<evidence type="ECO:0000313" key="7">
    <source>
        <dbReference type="Proteomes" id="UP000037510"/>
    </source>
</evidence>
<dbReference type="Pfam" id="PF07443">
    <property type="entry name" value="HARP"/>
    <property type="match status" value="1"/>
</dbReference>
<dbReference type="GO" id="GO:0016787">
    <property type="term" value="F:hydrolase activity"/>
    <property type="evidence" value="ECO:0007669"/>
    <property type="project" value="UniProtKB-KW"/>
</dbReference>
<organism evidence="6 7">
    <name type="scientific">Operophtera brumata</name>
    <name type="common">Winter moth</name>
    <name type="synonym">Phalaena brumata</name>
    <dbReference type="NCBI Taxonomy" id="104452"/>
    <lineage>
        <taxon>Eukaryota</taxon>
        <taxon>Metazoa</taxon>
        <taxon>Ecdysozoa</taxon>
        <taxon>Arthropoda</taxon>
        <taxon>Hexapoda</taxon>
        <taxon>Insecta</taxon>
        <taxon>Pterygota</taxon>
        <taxon>Neoptera</taxon>
        <taxon>Endopterygota</taxon>
        <taxon>Lepidoptera</taxon>
        <taxon>Glossata</taxon>
        <taxon>Ditrysia</taxon>
        <taxon>Geometroidea</taxon>
        <taxon>Geometridae</taxon>
        <taxon>Larentiinae</taxon>
        <taxon>Operophtera</taxon>
    </lineage>
</organism>
<feature type="region of interest" description="Disordered" evidence="4">
    <location>
        <begin position="1"/>
        <end position="35"/>
    </location>
</feature>
<dbReference type="Proteomes" id="UP000037510">
    <property type="component" value="Unassembled WGS sequence"/>
</dbReference>
<evidence type="ECO:0000259" key="5">
    <source>
        <dbReference type="Pfam" id="PF07443"/>
    </source>
</evidence>
<dbReference type="GO" id="GO:0006281">
    <property type="term" value="P:DNA repair"/>
    <property type="evidence" value="ECO:0007669"/>
    <property type="project" value="TreeGrafter"/>
</dbReference>
<dbReference type="GO" id="GO:0031297">
    <property type="term" value="P:replication fork processing"/>
    <property type="evidence" value="ECO:0007669"/>
    <property type="project" value="TreeGrafter"/>
</dbReference>
<feature type="domain" description="HARP" evidence="5">
    <location>
        <begin position="103"/>
        <end position="152"/>
    </location>
</feature>
<protein>
    <recommendedName>
        <fullName evidence="5">HARP domain-containing protein</fullName>
    </recommendedName>
</protein>
<dbReference type="InterPro" id="IPR038718">
    <property type="entry name" value="SNF2-like_sf"/>
</dbReference>